<dbReference type="Proteomes" id="UP000183982">
    <property type="component" value="Unassembled WGS sequence"/>
</dbReference>
<reference evidence="2" key="1">
    <citation type="submission" date="2016-11" db="EMBL/GenBank/DDBJ databases">
        <authorList>
            <person name="Varghese N."/>
            <person name="Submissions S."/>
        </authorList>
    </citation>
    <scope>NUCLEOTIDE SEQUENCE [LARGE SCALE GENOMIC DNA]</scope>
    <source>
        <strain evidence="2">DSM 100564</strain>
    </source>
</reference>
<evidence type="ECO:0000313" key="2">
    <source>
        <dbReference type="Proteomes" id="UP000183982"/>
    </source>
</evidence>
<dbReference type="AlphaFoldDB" id="A0A1M6TBP4"/>
<protein>
    <submittedName>
        <fullName evidence="1">Uncharacterized protein</fullName>
    </submittedName>
</protein>
<gene>
    <name evidence="1" type="ORF">SAMN05444000_13718</name>
</gene>
<keyword evidence="2" id="KW-1185">Reference proteome</keyword>
<proteinExistence type="predicted"/>
<accession>A0A1M6TBP4</accession>
<dbReference type="EMBL" id="FQZQ01000037">
    <property type="protein sequence ID" value="SHK54188.1"/>
    <property type="molecule type" value="Genomic_DNA"/>
</dbReference>
<organism evidence="1 2">
    <name type="scientific">Shimia gijangensis</name>
    <dbReference type="NCBI Taxonomy" id="1470563"/>
    <lineage>
        <taxon>Bacteria</taxon>
        <taxon>Pseudomonadati</taxon>
        <taxon>Pseudomonadota</taxon>
        <taxon>Alphaproteobacteria</taxon>
        <taxon>Rhodobacterales</taxon>
        <taxon>Roseobacteraceae</taxon>
    </lineage>
</organism>
<sequence>MLNAGEPSGEHARLECDVKSAGIHLPATSMPITDDNGTELATIDTTFPQLNLNQAKIVSSKH</sequence>
<name>A0A1M6TBP4_9RHOB</name>
<evidence type="ECO:0000313" key="1">
    <source>
        <dbReference type="EMBL" id="SHK54188.1"/>
    </source>
</evidence>